<sequence>MSCMKLLSSFICVRASEPANASSCSERRRLSERSTKLRELRLDKTFEMLLRKLWLRSIPSSVLFMTSKEPGSILRISLDRKESSFTLRQSENIFLSTYSIMFRSNQTSVTASILTQEGMSEAFSSLSFI</sequence>
<accession>A0A2M4D0P1</accession>
<evidence type="ECO:0000313" key="1">
    <source>
        <dbReference type="EMBL" id="MBW71117.1"/>
    </source>
</evidence>
<dbReference type="AlphaFoldDB" id="A0A2M4D0P1"/>
<reference evidence="1" key="1">
    <citation type="submission" date="2018-01" db="EMBL/GenBank/DDBJ databases">
        <title>An insight into the sialome of Amazonian anophelines.</title>
        <authorList>
            <person name="Ribeiro J.M."/>
            <person name="Scarpassa V."/>
            <person name="Calvo E."/>
        </authorList>
    </citation>
    <scope>NUCLEOTIDE SEQUENCE</scope>
</reference>
<dbReference type="EMBL" id="GGFL01006939">
    <property type="protein sequence ID" value="MBW71117.1"/>
    <property type="molecule type" value="Transcribed_RNA"/>
</dbReference>
<proteinExistence type="predicted"/>
<name>A0A2M4D0P1_ANODA</name>
<organism evidence="1">
    <name type="scientific">Anopheles darlingi</name>
    <name type="common">Mosquito</name>
    <dbReference type="NCBI Taxonomy" id="43151"/>
    <lineage>
        <taxon>Eukaryota</taxon>
        <taxon>Metazoa</taxon>
        <taxon>Ecdysozoa</taxon>
        <taxon>Arthropoda</taxon>
        <taxon>Hexapoda</taxon>
        <taxon>Insecta</taxon>
        <taxon>Pterygota</taxon>
        <taxon>Neoptera</taxon>
        <taxon>Endopterygota</taxon>
        <taxon>Diptera</taxon>
        <taxon>Nematocera</taxon>
        <taxon>Culicoidea</taxon>
        <taxon>Culicidae</taxon>
        <taxon>Anophelinae</taxon>
        <taxon>Anopheles</taxon>
    </lineage>
</organism>
<protein>
    <submittedName>
        <fullName evidence="1">Putative secreted protein</fullName>
    </submittedName>
</protein>